<gene>
    <name evidence="2" type="ORF">QJS35_19445</name>
</gene>
<proteinExistence type="predicted"/>
<dbReference type="InterPro" id="IPR023213">
    <property type="entry name" value="CAT-like_dom_sf"/>
</dbReference>
<comment type="caution">
    <text evidence="2">The sequence shown here is derived from an EMBL/GenBank/DDBJ whole genome shotgun (WGS) entry which is preliminary data.</text>
</comment>
<feature type="domain" description="2-oxoacid dehydrogenase acyltransferase catalytic" evidence="1">
    <location>
        <begin position="2"/>
        <end position="46"/>
    </location>
</feature>
<evidence type="ECO:0000313" key="3">
    <source>
        <dbReference type="Proteomes" id="UP001493487"/>
    </source>
</evidence>
<sequence>MNPEDTMEGTYTISSLASFDIEEFVALINPPEAGILAIGFRERPMDNRAEKSFCMGGKK</sequence>
<dbReference type="EMBL" id="JASKHM010000011">
    <property type="protein sequence ID" value="MEQ4484578.1"/>
    <property type="molecule type" value="Genomic_DNA"/>
</dbReference>
<name>A0ABV1KWZ5_9BACL</name>
<dbReference type="SUPFAM" id="SSF52777">
    <property type="entry name" value="CoA-dependent acyltransferases"/>
    <property type="match status" value="1"/>
</dbReference>
<protein>
    <submittedName>
        <fullName evidence="2">2-oxo acid dehydrogenase subunit E2</fullName>
    </submittedName>
</protein>
<dbReference type="Proteomes" id="UP001493487">
    <property type="component" value="Unassembled WGS sequence"/>
</dbReference>
<evidence type="ECO:0000313" key="2">
    <source>
        <dbReference type="EMBL" id="MEQ4484578.1"/>
    </source>
</evidence>
<keyword evidence="3" id="KW-1185">Reference proteome</keyword>
<dbReference type="Gene3D" id="3.30.559.10">
    <property type="entry name" value="Chloramphenicol acetyltransferase-like domain"/>
    <property type="match status" value="1"/>
</dbReference>
<accession>A0ABV1KWZ5</accession>
<reference evidence="2 3" key="1">
    <citation type="journal article" date="2023" name="Genome Announc.">
        <title>Pan-Genome Analyses of the Genus Cohnella and Proposal of the Novel Species Cohnella silvisoli sp. nov., Isolated from Forest Soil.</title>
        <authorList>
            <person name="Wang C."/>
            <person name="Mao L."/>
            <person name="Bao G."/>
            <person name="Zhu H."/>
        </authorList>
    </citation>
    <scope>NUCLEOTIDE SEQUENCE [LARGE SCALE GENOMIC DNA]</scope>
    <source>
        <strain evidence="2 3">NL03-T5-1</strain>
    </source>
</reference>
<dbReference type="InterPro" id="IPR001078">
    <property type="entry name" value="2-oxoacid_DH_actylTfrase"/>
</dbReference>
<evidence type="ECO:0000259" key="1">
    <source>
        <dbReference type="Pfam" id="PF00198"/>
    </source>
</evidence>
<dbReference type="Pfam" id="PF00198">
    <property type="entry name" value="2-oxoacid_dh"/>
    <property type="match status" value="1"/>
</dbReference>
<organism evidence="2 3">
    <name type="scientific">Cohnella silvisoli</name>
    <dbReference type="NCBI Taxonomy" id="2873699"/>
    <lineage>
        <taxon>Bacteria</taxon>
        <taxon>Bacillati</taxon>
        <taxon>Bacillota</taxon>
        <taxon>Bacilli</taxon>
        <taxon>Bacillales</taxon>
        <taxon>Paenibacillaceae</taxon>
        <taxon>Cohnella</taxon>
    </lineage>
</organism>
<dbReference type="RefSeq" id="WP_232186825.1">
    <property type="nucleotide sequence ID" value="NZ_JAIOAP010000010.1"/>
</dbReference>